<evidence type="ECO:0000313" key="3">
    <source>
        <dbReference type="Proteomes" id="UP000053647"/>
    </source>
</evidence>
<feature type="compositionally biased region" description="Polar residues" evidence="1">
    <location>
        <begin position="125"/>
        <end position="151"/>
    </location>
</feature>
<accession>A0A0C9TQ17</accession>
<protein>
    <submittedName>
        <fullName evidence="2">Uncharacterized protein</fullName>
    </submittedName>
</protein>
<gene>
    <name evidence="2" type="ORF">PAXINDRAFT_102144</name>
</gene>
<dbReference type="HOGENOM" id="CLU_1215122_0_0_1"/>
<dbReference type="AlphaFoldDB" id="A0A0C9TQ17"/>
<reference evidence="3" key="2">
    <citation type="submission" date="2015-01" db="EMBL/GenBank/DDBJ databases">
        <title>Evolutionary Origins and Diversification of the Mycorrhizal Mutualists.</title>
        <authorList>
            <consortium name="DOE Joint Genome Institute"/>
            <consortium name="Mycorrhizal Genomics Consortium"/>
            <person name="Kohler A."/>
            <person name="Kuo A."/>
            <person name="Nagy L.G."/>
            <person name="Floudas D."/>
            <person name="Copeland A."/>
            <person name="Barry K.W."/>
            <person name="Cichocki N."/>
            <person name="Veneault-Fourrey C."/>
            <person name="LaButti K."/>
            <person name="Lindquist E.A."/>
            <person name="Lipzen A."/>
            <person name="Lundell T."/>
            <person name="Morin E."/>
            <person name="Murat C."/>
            <person name="Riley R."/>
            <person name="Ohm R."/>
            <person name="Sun H."/>
            <person name="Tunlid A."/>
            <person name="Henrissat B."/>
            <person name="Grigoriev I.V."/>
            <person name="Hibbett D.S."/>
            <person name="Martin F."/>
        </authorList>
    </citation>
    <scope>NUCLEOTIDE SEQUENCE [LARGE SCALE GENOMIC DNA]</scope>
    <source>
        <strain evidence="3">ATCC 200175</strain>
    </source>
</reference>
<name>A0A0C9TQ17_PAXIN</name>
<dbReference type="Proteomes" id="UP000053647">
    <property type="component" value="Unassembled WGS sequence"/>
</dbReference>
<organism evidence="2 3">
    <name type="scientific">Paxillus involutus ATCC 200175</name>
    <dbReference type="NCBI Taxonomy" id="664439"/>
    <lineage>
        <taxon>Eukaryota</taxon>
        <taxon>Fungi</taxon>
        <taxon>Dikarya</taxon>
        <taxon>Basidiomycota</taxon>
        <taxon>Agaricomycotina</taxon>
        <taxon>Agaricomycetes</taxon>
        <taxon>Agaricomycetidae</taxon>
        <taxon>Boletales</taxon>
        <taxon>Paxilineae</taxon>
        <taxon>Paxillaceae</taxon>
        <taxon>Paxillus</taxon>
    </lineage>
</organism>
<keyword evidence="3" id="KW-1185">Reference proteome</keyword>
<evidence type="ECO:0000313" key="2">
    <source>
        <dbReference type="EMBL" id="KIJ09872.1"/>
    </source>
</evidence>
<feature type="region of interest" description="Disordered" evidence="1">
    <location>
        <begin position="125"/>
        <end position="157"/>
    </location>
</feature>
<reference evidence="2 3" key="1">
    <citation type="submission" date="2014-06" db="EMBL/GenBank/DDBJ databases">
        <authorList>
            <consortium name="DOE Joint Genome Institute"/>
            <person name="Kuo A."/>
            <person name="Kohler A."/>
            <person name="Nagy L.G."/>
            <person name="Floudas D."/>
            <person name="Copeland A."/>
            <person name="Barry K.W."/>
            <person name="Cichocki N."/>
            <person name="Veneault-Fourrey C."/>
            <person name="LaButti K."/>
            <person name="Lindquist E.A."/>
            <person name="Lipzen A."/>
            <person name="Lundell T."/>
            <person name="Morin E."/>
            <person name="Murat C."/>
            <person name="Sun H."/>
            <person name="Tunlid A."/>
            <person name="Henrissat B."/>
            <person name="Grigoriev I.V."/>
            <person name="Hibbett D.S."/>
            <person name="Martin F."/>
            <person name="Nordberg H.P."/>
            <person name="Cantor M.N."/>
            <person name="Hua S.X."/>
        </authorList>
    </citation>
    <scope>NUCLEOTIDE SEQUENCE [LARGE SCALE GENOMIC DNA]</scope>
    <source>
        <strain evidence="2 3">ATCC 200175</strain>
    </source>
</reference>
<evidence type="ECO:0000256" key="1">
    <source>
        <dbReference type="SAM" id="MobiDB-lite"/>
    </source>
</evidence>
<dbReference type="EMBL" id="KN819428">
    <property type="protein sequence ID" value="KIJ09872.1"/>
    <property type="molecule type" value="Genomic_DNA"/>
</dbReference>
<feature type="region of interest" description="Disordered" evidence="1">
    <location>
        <begin position="194"/>
        <end position="222"/>
    </location>
</feature>
<proteinExistence type="predicted"/>
<sequence length="222" mass="23610">MVTRGWSSITSTIPHDSTVPAHAYLGPQPTPSTDPLYPAVTPYDASSSTAVTPAPLSASSNVVPPASVQSSSHNADFPVPVAVLVSAEELAMLQEFRRHKAIPEHLSGPGLHREPFTYPYISTSLSESRGSVSPNTSAIQPPSNPQRSSHPYPQPFHSSVGLDPLLNVVPSLRSPSVSPSRHFLTPTITSNVQSMHTMASAHNPESAAQLGMRRPGNDEDID</sequence>